<sequence>MGVPARFAIEYPQRALQLIRMLEGPARDSELLGSFGLLAASAILTIPFERMRSSHFLHDEGQDADLVAHLKALEKANFLDAPFWETAPKAGEWRQSRIMNTVDEVHGWADHDGRDPRSDVANTIQTRKASEVLRVLRNALAHGNIIYLDKNGQEIAQNRMVYMAFLSRYEETPEQRELSETYRVVVVTEEAFLHFVKSWARWISHLDLDRRLAKAA</sequence>
<dbReference type="RefSeq" id="WP_128411849.1">
    <property type="nucleotide sequence ID" value="NZ_CP090090.1"/>
</dbReference>
<evidence type="ECO:0008006" key="3">
    <source>
        <dbReference type="Google" id="ProtNLM"/>
    </source>
</evidence>
<organism evidence="1 2">
    <name type="scientific">Rhizobium leguminosarum</name>
    <dbReference type="NCBI Taxonomy" id="384"/>
    <lineage>
        <taxon>Bacteria</taxon>
        <taxon>Pseudomonadati</taxon>
        <taxon>Pseudomonadota</taxon>
        <taxon>Alphaproteobacteria</taxon>
        <taxon>Hyphomicrobiales</taxon>
        <taxon>Rhizobiaceae</taxon>
        <taxon>Rhizobium/Agrobacterium group</taxon>
        <taxon>Rhizobium</taxon>
    </lineage>
</organism>
<evidence type="ECO:0000313" key="1">
    <source>
        <dbReference type="EMBL" id="RWX24923.1"/>
    </source>
</evidence>
<dbReference type="Proteomes" id="UP000283817">
    <property type="component" value="Unassembled WGS sequence"/>
</dbReference>
<accession>A0A444HQB4</accession>
<dbReference type="EMBL" id="SBHX01000065">
    <property type="protein sequence ID" value="RWX24923.1"/>
    <property type="molecule type" value="Genomic_DNA"/>
</dbReference>
<comment type="caution">
    <text evidence="1">The sequence shown here is derived from an EMBL/GenBank/DDBJ whole genome shotgun (WGS) entry which is preliminary data.</text>
</comment>
<protein>
    <recommendedName>
        <fullName evidence="3">pEK499-p136 HEPN domain-containing protein</fullName>
    </recommendedName>
</protein>
<name>A0A444HQB4_RHILE</name>
<evidence type="ECO:0000313" key="2">
    <source>
        <dbReference type="Proteomes" id="UP000283817"/>
    </source>
</evidence>
<gene>
    <name evidence="1" type="ORF">EHI47_27265</name>
</gene>
<proteinExistence type="predicted"/>
<dbReference type="AlphaFoldDB" id="A0A444HQB4"/>
<reference evidence="1 2" key="1">
    <citation type="submission" date="2019-01" db="EMBL/GenBank/DDBJ databases">
        <title>RHIZO-ID as a novel technology for direct rhizobia identification.</title>
        <authorList>
            <person name="De Meyer S.E."/>
        </authorList>
    </citation>
    <scope>NUCLEOTIDE SEQUENCE [LARGE SCALE GENOMIC DNA]</scope>
    <source>
        <strain evidence="1 2">WSM448</strain>
    </source>
</reference>